<keyword evidence="2" id="KW-0812">Transmembrane</keyword>
<keyword evidence="5" id="KW-1185">Reference proteome</keyword>
<feature type="chain" id="PRO_5032919197" evidence="3">
    <location>
        <begin position="26"/>
        <end position="221"/>
    </location>
</feature>
<name>A0A7S8IE72_9CHLR</name>
<dbReference type="Proteomes" id="UP000594468">
    <property type="component" value="Chromosome"/>
</dbReference>
<evidence type="ECO:0000313" key="5">
    <source>
        <dbReference type="Proteomes" id="UP000594468"/>
    </source>
</evidence>
<dbReference type="EMBL" id="CP062983">
    <property type="protein sequence ID" value="QPC82124.1"/>
    <property type="molecule type" value="Genomic_DNA"/>
</dbReference>
<sequence>MHKINRIGLFVLLVLMLLAVMPVMAQESGGDEAVIVISQSAAVVFFIGVVIVLGATFAGMIYFARMAGIAISPGVVGIFAEQIKDLAKTSIENAKSDAAETSQPWDDLLAGFGDAIIKALTPLFDEVVGLQAETARLVAAQGVRYVGELDTTNTGAEINGDTKRFTVEELTGQSVGEPSFSEPIFGAQGVVEDTKVHPPLADEDSHWYSKARDEFENTPKG</sequence>
<accession>A0A7S8IE72</accession>
<keyword evidence="2" id="KW-1133">Transmembrane helix</keyword>
<organism evidence="4 5">
    <name type="scientific">Phototrophicus methaneseepsis</name>
    <dbReference type="NCBI Taxonomy" id="2710758"/>
    <lineage>
        <taxon>Bacteria</taxon>
        <taxon>Bacillati</taxon>
        <taxon>Chloroflexota</taxon>
        <taxon>Candidatus Thermofontia</taxon>
        <taxon>Phototrophicales</taxon>
        <taxon>Phototrophicaceae</taxon>
        <taxon>Phototrophicus</taxon>
    </lineage>
</organism>
<reference evidence="4 5" key="1">
    <citation type="submission" date="2020-02" db="EMBL/GenBank/DDBJ databases">
        <authorList>
            <person name="Zheng R.K."/>
            <person name="Sun C.M."/>
        </authorList>
    </citation>
    <scope>NUCLEOTIDE SEQUENCE [LARGE SCALE GENOMIC DNA]</scope>
    <source>
        <strain evidence="5">rifampicinis</strain>
    </source>
</reference>
<protein>
    <submittedName>
        <fullName evidence="4">Uncharacterized protein</fullName>
    </submittedName>
</protein>
<evidence type="ECO:0000256" key="1">
    <source>
        <dbReference type="SAM" id="MobiDB-lite"/>
    </source>
</evidence>
<evidence type="ECO:0000256" key="3">
    <source>
        <dbReference type="SAM" id="SignalP"/>
    </source>
</evidence>
<evidence type="ECO:0000313" key="4">
    <source>
        <dbReference type="EMBL" id="QPC82124.1"/>
    </source>
</evidence>
<evidence type="ECO:0000256" key="2">
    <source>
        <dbReference type="SAM" id="Phobius"/>
    </source>
</evidence>
<dbReference type="RefSeq" id="WP_195170193.1">
    <property type="nucleotide sequence ID" value="NZ_CP062983.1"/>
</dbReference>
<feature type="compositionally biased region" description="Basic and acidic residues" evidence="1">
    <location>
        <begin position="203"/>
        <end position="221"/>
    </location>
</feature>
<gene>
    <name evidence="4" type="ORF">G4Y79_20940</name>
</gene>
<keyword evidence="2" id="KW-0472">Membrane</keyword>
<proteinExistence type="predicted"/>
<dbReference type="AlphaFoldDB" id="A0A7S8IE72"/>
<keyword evidence="3" id="KW-0732">Signal</keyword>
<dbReference type="KEGG" id="pmet:G4Y79_20940"/>
<feature type="region of interest" description="Disordered" evidence="1">
    <location>
        <begin position="197"/>
        <end position="221"/>
    </location>
</feature>
<feature type="signal peptide" evidence="3">
    <location>
        <begin position="1"/>
        <end position="25"/>
    </location>
</feature>
<feature type="transmembrane region" description="Helical" evidence="2">
    <location>
        <begin position="41"/>
        <end position="63"/>
    </location>
</feature>